<comment type="subcellular location">
    <subcellularLocation>
        <location evidence="1">Membrane</location>
        <topology evidence="1">Multi-pass membrane protein</topology>
    </subcellularLocation>
</comment>
<evidence type="ECO:0000256" key="1">
    <source>
        <dbReference type="ARBA" id="ARBA00004141"/>
    </source>
</evidence>
<dbReference type="PANTHER" id="PTHR11101">
    <property type="entry name" value="PHOSPHATE TRANSPORTER"/>
    <property type="match status" value="1"/>
</dbReference>
<dbReference type="AlphaFoldDB" id="X1LHB3"/>
<feature type="non-terminal residue" evidence="7">
    <location>
        <position position="62"/>
    </location>
</feature>
<dbReference type="GO" id="GO:0016020">
    <property type="term" value="C:membrane"/>
    <property type="evidence" value="ECO:0007669"/>
    <property type="project" value="UniProtKB-SubCell"/>
</dbReference>
<feature type="transmembrane region" description="Helical" evidence="6">
    <location>
        <begin position="37"/>
        <end position="60"/>
    </location>
</feature>
<evidence type="ECO:0000256" key="3">
    <source>
        <dbReference type="ARBA" id="ARBA00022692"/>
    </source>
</evidence>
<accession>X1LHB3</accession>
<keyword evidence="2" id="KW-0813">Transport</keyword>
<organism evidence="7">
    <name type="scientific">marine sediment metagenome</name>
    <dbReference type="NCBI Taxonomy" id="412755"/>
    <lineage>
        <taxon>unclassified sequences</taxon>
        <taxon>metagenomes</taxon>
        <taxon>ecological metagenomes</taxon>
    </lineage>
</organism>
<dbReference type="InterPro" id="IPR001204">
    <property type="entry name" value="Phos_transporter"/>
</dbReference>
<evidence type="ECO:0000256" key="5">
    <source>
        <dbReference type="ARBA" id="ARBA00023136"/>
    </source>
</evidence>
<comment type="caution">
    <text evidence="7">The sequence shown here is derived from an EMBL/GenBank/DDBJ whole genome shotgun (WGS) entry which is preliminary data.</text>
</comment>
<keyword evidence="4 6" id="KW-1133">Transmembrane helix</keyword>
<dbReference type="PANTHER" id="PTHR11101:SF80">
    <property type="entry name" value="PHOSPHATE TRANSPORTER"/>
    <property type="match status" value="1"/>
</dbReference>
<dbReference type="GO" id="GO:0035435">
    <property type="term" value="P:phosphate ion transmembrane transport"/>
    <property type="evidence" value="ECO:0007669"/>
    <property type="project" value="TreeGrafter"/>
</dbReference>
<evidence type="ECO:0000313" key="7">
    <source>
        <dbReference type="EMBL" id="GAH93528.1"/>
    </source>
</evidence>
<feature type="transmembrane region" description="Helical" evidence="6">
    <location>
        <begin position="6"/>
        <end position="30"/>
    </location>
</feature>
<evidence type="ECO:0000256" key="2">
    <source>
        <dbReference type="ARBA" id="ARBA00022448"/>
    </source>
</evidence>
<dbReference type="Pfam" id="PF01384">
    <property type="entry name" value="PHO4"/>
    <property type="match status" value="1"/>
</dbReference>
<proteinExistence type="predicted"/>
<reference evidence="7" key="1">
    <citation type="journal article" date="2014" name="Front. Microbiol.">
        <title>High frequency of phylogenetically diverse reductive dehalogenase-homologous genes in deep subseafloor sedimentary metagenomes.</title>
        <authorList>
            <person name="Kawai M."/>
            <person name="Futagami T."/>
            <person name="Toyoda A."/>
            <person name="Takaki Y."/>
            <person name="Nishi S."/>
            <person name="Hori S."/>
            <person name="Arai W."/>
            <person name="Tsubouchi T."/>
            <person name="Morono Y."/>
            <person name="Uchiyama I."/>
            <person name="Ito T."/>
            <person name="Fujiyama A."/>
            <person name="Inagaki F."/>
            <person name="Takami H."/>
        </authorList>
    </citation>
    <scope>NUCLEOTIDE SEQUENCE</scope>
    <source>
        <strain evidence="7">Expedition CK06-06</strain>
    </source>
</reference>
<gene>
    <name evidence="7" type="ORF">S03H2_70414</name>
</gene>
<sequence length="62" mass="6385">MLYIELSTAVVLTILISTAIWLILASAFGLPISTTHATIGAIIGIGMFIGGGTGVNWPIIAE</sequence>
<dbReference type="EMBL" id="BARU01046788">
    <property type="protein sequence ID" value="GAH93528.1"/>
    <property type="molecule type" value="Genomic_DNA"/>
</dbReference>
<dbReference type="GO" id="GO:0005315">
    <property type="term" value="F:phosphate transmembrane transporter activity"/>
    <property type="evidence" value="ECO:0007669"/>
    <property type="project" value="InterPro"/>
</dbReference>
<evidence type="ECO:0008006" key="8">
    <source>
        <dbReference type="Google" id="ProtNLM"/>
    </source>
</evidence>
<evidence type="ECO:0000256" key="6">
    <source>
        <dbReference type="SAM" id="Phobius"/>
    </source>
</evidence>
<keyword evidence="3 6" id="KW-0812">Transmembrane</keyword>
<keyword evidence="5 6" id="KW-0472">Membrane</keyword>
<name>X1LHB3_9ZZZZ</name>
<protein>
    <recommendedName>
        <fullName evidence="8">Phosphate transporter</fullName>
    </recommendedName>
</protein>
<evidence type="ECO:0000256" key="4">
    <source>
        <dbReference type="ARBA" id="ARBA00022989"/>
    </source>
</evidence>